<dbReference type="PROSITE" id="PS51419">
    <property type="entry name" value="RAB"/>
    <property type="match status" value="1"/>
</dbReference>
<dbReference type="SMART" id="SM00173">
    <property type="entry name" value="RAS"/>
    <property type="match status" value="1"/>
</dbReference>
<dbReference type="AlphaFoldDB" id="A0A913I5F7"/>
<dbReference type="GO" id="GO:0007165">
    <property type="term" value="P:signal transduction"/>
    <property type="evidence" value="ECO:0007669"/>
    <property type="project" value="InterPro"/>
</dbReference>
<protein>
    <submittedName>
        <fullName evidence="4">GTP-binding protein</fullName>
    </submittedName>
</protein>
<sequence>MSKVPLTNDECSNKNKKIINNIDKNKIKNSHFNLLPQEEKGREVFLRKYCLIGGPNVGKTSIIQKFIYKQNPDFNNSVNEEVHFKSFIYDNQIYDCKFGDTKGYVPNKIYSTNYPYLCDGYFLIYSIDNRQSFELISKLYDKILKKFENKNVPIIVVGNKNDLDNTSRVVTRKEGAMMAKQLNNSPFLECNIFNEHLIDTIFEVMIYHDNKIRSLNTIGMKKFDEYCVNDYYQILTFYNLIEKKSFKKK</sequence>
<dbReference type="SMART" id="SM00175">
    <property type="entry name" value="RAB"/>
    <property type="match status" value="1"/>
</dbReference>
<accession>A0A913I5F7</accession>
<evidence type="ECO:0000313" key="4">
    <source>
        <dbReference type="WBParaSite" id="SSTP_0001051400.1"/>
    </source>
</evidence>
<evidence type="ECO:0000256" key="1">
    <source>
        <dbReference type="ARBA" id="ARBA00022741"/>
    </source>
</evidence>
<dbReference type="Proteomes" id="UP000035681">
    <property type="component" value="Unplaced"/>
</dbReference>
<evidence type="ECO:0000256" key="2">
    <source>
        <dbReference type="ARBA" id="ARBA00023134"/>
    </source>
</evidence>
<dbReference type="PANTHER" id="PTHR24070">
    <property type="entry name" value="RAS, DI-RAS, AND RHEB FAMILY MEMBERS OF SMALL GTPASE SUPERFAMILY"/>
    <property type="match status" value="1"/>
</dbReference>
<keyword evidence="3" id="KW-1185">Reference proteome</keyword>
<dbReference type="InterPro" id="IPR027417">
    <property type="entry name" value="P-loop_NTPase"/>
</dbReference>
<dbReference type="PROSITE" id="PS51421">
    <property type="entry name" value="RAS"/>
    <property type="match status" value="1"/>
</dbReference>
<keyword evidence="2" id="KW-0342">GTP-binding</keyword>
<dbReference type="GO" id="GO:0016020">
    <property type="term" value="C:membrane"/>
    <property type="evidence" value="ECO:0007669"/>
    <property type="project" value="InterPro"/>
</dbReference>
<dbReference type="SUPFAM" id="SSF52540">
    <property type="entry name" value="P-loop containing nucleoside triphosphate hydrolases"/>
    <property type="match status" value="1"/>
</dbReference>
<dbReference type="SMART" id="SM00174">
    <property type="entry name" value="RHO"/>
    <property type="match status" value="1"/>
</dbReference>
<dbReference type="GO" id="GO:0005525">
    <property type="term" value="F:GTP binding"/>
    <property type="evidence" value="ECO:0007669"/>
    <property type="project" value="UniProtKB-KW"/>
</dbReference>
<evidence type="ECO:0000313" key="3">
    <source>
        <dbReference type="Proteomes" id="UP000035681"/>
    </source>
</evidence>
<dbReference type="WBParaSite" id="SSTP_0001051400.1">
    <property type="protein sequence ID" value="SSTP_0001051400.1"/>
    <property type="gene ID" value="SSTP_0001051400"/>
</dbReference>
<dbReference type="InterPro" id="IPR020849">
    <property type="entry name" value="Small_GTPase_Ras-type"/>
</dbReference>
<organism evidence="4">
    <name type="scientific">Strongyloides stercoralis</name>
    <name type="common">Threadworm</name>
    <dbReference type="NCBI Taxonomy" id="6248"/>
    <lineage>
        <taxon>Eukaryota</taxon>
        <taxon>Metazoa</taxon>
        <taxon>Ecdysozoa</taxon>
        <taxon>Nematoda</taxon>
        <taxon>Chromadorea</taxon>
        <taxon>Rhabditida</taxon>
        <taxon>Tylenchina</taxon>
        <taxon>Panagrolaimomorpha</taxon>
        <taxon>Strongyloidoidea</taxon>
        <taxon>Strongyloididae</taxon>
        <taxon>Strongyloides</taxon>
    </lineage>
</organism>
<name>A0A913I5F7_STRER</name>
<dbReference type="Pfam" id="PF00071">
    <property type="entry name" value="Ras"/>
    <property type="match status" value="1"/>
</dbReference>
<dbReference type="Gene3D" id="3.40.50.300">
    <property type="entry name" value="P-loop containing nucleotide triphosphate hydrolases"/>
    <property type="match status" value="1"/>
</dbReference>
<dbReference type="GO" id="GO:0003924">
    <property type="term" value="F:GTPase activity"/>
    <property type="evidence" value="ECO:0007669"/>
    <property type="project" value="InterPro"/>
</dbReference>
<reference evidence="4" key="1">
    <citation type="submission" date="2022-10" db="UniProtKB">
        <authorList>
            <consortium name="WormBaseParasite"/>
        </authorList>
    </citation>
    <scope>IDENTIFICATION</scope>
</reference>
<dbReference type="InterPro" id="IPR001806">
    <property type="entry name" value="Small_GTPase"/>
</dbReference>
<keyword evidence="1" id="KW-0547">Nucleotide-binding</keyword>
<dbReference type="WBParaSite" id="TCONS_00014384.p1">
    <property type="protein sequence ID" value="TCONS_00014384.p1"/>
    <property type="gene ID" value="XLOC_009595"/>
</dbReference>
<proteinExistence type="predicted"/>
<dbReference type="PRINTS" id="PR00449">
    <property type="entry name" value="RASTRNSFRMNG"/>
</dbReference>